<evidence type="ECO:0000259" key="8">
    <source>
        <dbReference type="Pfam" id="PF25954"/>
    </source>
</evidence>
<evidence type="ECO:0000313" key="10">
    <source>
        <dbReference type="Proteomes" id="UP000324376"/>
    </source>
</evidence>
<feature type="domain" description="CusB-like three alpha-helical bundle" evidence="6">
    <location>
        <begin position="162"/>
        <end position="212"/>
    </location>
</feature>
<dbReference type="Pfam" id="PF25919">
    <property type="entry name" value="BSH_CusB"/>
    <property type="match status" value="1"/>
</dbReference>
<evidence type="ECO:0000259" key="5">
    <source>
        <dbReference type="Pfam" id="PF19335"/>
    </source>
</evidence>
<dbReference type="InterPro" id="IPR058790">
    <property type="entry name" value="BSH_CusB"/>
</dbReference>
<keyword evidence="10" id="KW-1185">Reference proteome</keyword>
<feature type="domain" description="Heavy metal binding" evidence="5">
    <location>
        <begin position="48"/>
        <end position="74"/>
    </location>
</feature>
<dbReference type="InterPro" id="IPR006143">
    <property type="entry name" value="RND_pump_MFP"/>
</dbReference>
<accession>A0A5S5CD37</accession>
<dbReference type="InterPro" id="IPR045800">
    <property type="entry name" value="HMBD"/>
</dbReference>
<reference evidence="9 10" key="1">
    <citation type="submission" date="2019-07" db="EMBL/GenBank/DDBJ databases">
        <title>Genomic Encyclopedia of Archaeal and Bacterial Type Strains, Phase II (KMG-II): from individual species to whole genera.</title>
        <authorList>
            <person name="Goeker M."/>
        </authorList>
    </citation>
    <scope>NUCLEOTIDE SEQUENCE [LARGE SCALE GENOMIC DNA]</scope>
    <source>
        <strain evidence="9 10">DSM 17527</strain>
    </source>
</reference>
<dbReference type="GO" id="GO:0022857">
    <property type="term" value="F:transmembrane transporter activity"/>
    <property type="evidence" value="ECO:0007669"/>
    <property type="project" value="InterPro"/>
</dbReference>
<comment type="similarity">
    <text evidence="1">Belongs to the membrane fusion protein (MFP) (TC 8.A.1) family.</text>
</comment>
<organism evidence="9 10">
    <name type="scientific">Aquimarina intermedia</name>
    <dbReference type="NCBI Taxonomy" id="350814"/>
    <lineage>
        <taxon>Bacteria</taxon>
        <taxon>Pseudomonadati</taxon>
        <taxon>Bacteroidota</taxon>
        <taxon>Flavobacteriia</taxon>
        <taxon>Flavobacteriales</taxon>
        <taxon>Flavobacteriaceae</taxon>
        <taxon>Aquimarina</taxon>
    </lineage>
</organism>
<proteinExistence type="inferred from homology"/>
<evidence type="ECO:0000259" key="7">
    <source>
        <dbReference type="Pfam" id="PF25919"/>
    </source>
</evidence>
<dbReference type="GO" id="GO:0015679">
    <property type="term" value="P:plasma membrane copper ion transport"/>
    <property type="evidence" value="ECO:0007669"/>
    <property type="project" value="TreeGrafter"/>
</dbReference>
<dbReference type="PANTHER" id="PTHR30097">
    <property type="entry name" value="CATION EFFLUX SYSTEM PROTEIN CUSB"/>
    <property type="match status" value="1"/>
</dbReference>
<dbReference type="OrthoDB" id="9806939at2"/>
<dbReference type="Gene3D" id="6.10.140.730">
    <property type="match status" value="1"/>
</dbReference>
<feature type="transmembrane region" description="Helical" evidence="3">
    <location>
        <begin position="5"/>
        <end position="23"/>
    </location>
</feature>
<keyword evidence="3" id="KW-1133">Transmembrane helix</keyword>
<keyword evidence="3" id="KW-0812">Transmembrane</keyword>
<dbReference type="Proteomes" id="UP000324376">
    <property type="component" value="Unassembled WGS sequence"/>
</dbReference>
<sequence>MDRKVLYIALAALAGLFAGYFIFGNNEVSTETSSMHDHDLESNEDQLWTCSMHPQIQQSEPGDCPICGMDLIPAETSSDGLSLDQFRLTKNAMALANIQTQKVGTSGSANNTLSLSGTIVKNEEKEVVQTAYYAGRLEKLYVNFEGETVKSGQLLAQIYAPELIAAQQELITMAALKKSQPDLYNAVRSKLVLWKFSNKQIDAIESSGVVQNTIPIYAKSSGIVISKMVEVGDYVKEGQPILKIADLSTVWAVFDVYESTIDQLKKGQNITIRTKTFPEEINTTISFIDPVLNSNTRVVAVRAVLPNKKDRLKPGMFVTGEVNVSGNDPKPEEIIIPKSAVLWTGKRSVVYVKTNPDEPVFEMRELKIKNNIGESYTISEGLSPADEIVVNGVFTIDASAQLQGKRSMMNSKEPQSHSMNESVMVIPSAVQKEFEEVILNYITLKDAFVVADAENIKEGASLLLVSTAKIERSAMDKMLSSHVFRIEKMAQAIFDNETIENQRDHFIALSEEIITIAKNMDTLNSTFYIMNCPMADSNKGADWLSKDGKIKNPYFGLEMLGCGSVIDTLFTK</sequence>
<feature type="domain" description="CusB-like beta-barrel" evidence="8">
    <location>
        <begin position="249"/>
        <end position="322"/>
    </location>
</feature>
<dbReference type="FunFam" id="2.40.30.170:FF:000010">
    <property type="entry name" value="Efflux RND transporter periplasmic adaptor subunit"/>
    <property type="match status" value="1"/>
</dbReference>
<dbReference type="Pfam" id="PF19335">
    <property type="entry name" value="HMBD"/>
    <property type="match status" value="1"/>
</dbReference>
<dbReference type="Pfam" id="PF25869">
    <property type="entry name" value="3HB_CusB"/>
    <property type="match status" value="1"/>
</dbReference>
<dbReference type="RefSeq" id="WP_148781304.1">
    <property type="nucleotide sequence ID" value="NZ_VNHU01000001.1"/>
</dbReference>
<dbReference type="InterPro" id="IPR051909">
    <property type="entry name" value="MFP_Cation_Efflux"/>
</dbReference>
<keyword evidence="3" id="KW-0472">Membrane</keyword>
<feature type="domain" description="CusB-like barrel-sandwich hybrid" evidence="7">
    <location>
        <begin position="131"/>
        <end position="245"/>
    </location>
</feature>
<dbReference type="AlphaFoldDB" id="A0A5S5CD37"/>
<dbReference type="GO" id="GO:0030288">
    <property type="term" value="C:outer membrane-bounded periplasmic space"/>
    <property type="evidence" value="ECO:0007669"/>
    <property type="project" value="TreeGrafter"/>
</dbReference>
<evidence type="ECO:0000259" key="6">
    <source>
        <dbReference type="Pfam" id="PF25869"/>
    </source>
</evidence>
<comment type="caution">
    <text evidence="9">The sequence shown here is derived from an EMBL/GenBank/DDBJ whole genome shotgun (WGS) entry which is preliminary data.</text>
</comment>
<evidence type="ECO:0000256" key="3">
    <source>
        <dbReference type="SAM" id="Phobius"/>
    </source>
</evidence>
<keyword evidence="2" id="KW-0813">Transport</keyword>
<dbReference type="GO" id="GO:0046914">
    <property type="term" value="F:transition metal ion binding"/>
    <property type="evidence" value="ECO:0007669"/>
    <property type="project" value="TreeGrafter"/>
</dbReference>
<dbReference type="Gene3D" id="2.40.30.170">
    <property type="match status" value="1"/>
</dbReference>
<dbReference type="InterPro" id="IPR021782">
    <property type="entry name" value="DUF3347"/>
</dbReference>
<feature type="domain" description="DUF3347" evidence="4">
    <location>
        <begin position="437"/>
        <end position="522"/>
    </location>
</feature>
<dbReference type="Pfam" id="PF11827">
    <property type="entry name" value="DUF3347"/>
    <property type="match status" value="1"/>
</dbReference>
<dbReference type="GO" id="GO:0016020">
    <property type="term" value="C:membrane"/>
    <property type="evidence" value="ECO:0007669"/>
    <property type="project" value="InterPro"/>
</dbReference>
<dbReference type="PANTHER" id="PTHR30097:SF4">
    <property type="entry name" value="SLR6042 PROTEIN"/>
    <property type="match status" value="1"/>
</dbReference>
<dbReference type="EMBL" id="VNHU01000001">
    <property type="protein sequence ID" value="TYP77285.1"/>
    <property type="molecule type" value="Genomic_DNA"/>
</dbReference>
<gene>
    <name evidence="9" type="ORF">BD809_101438</name>
</gene>
<name>A0A5S5CD37_9FLAO</name>
<evidence type="ECO:0000256" key="1">
    <source>
        <dbReference type="ARBA" id="ARBA00009477"/>
    </source>
</evidence>
<evidence type="ECO:0000259" key="4">
    <source>
        <dbReference type="Pfam" id="PF11827"/>
    </source>
</evidence>
<evidence type="ECO:0000256" key="2">
    <source>
        <dbReference type="ARBA" id="ARBA00022448"/>
    </source>
</evidence>
<dbReference type="Pfam" id="PF25954">
    <property type="entry name" value="Beta-barrel_RND_2"/>
    <property type="match status" value="1"/>
</dbReference>
<dbReference type="InterPro" id="IPR058792">
    <property type="entry name" value="Beta-barrel_RND_2"/>
</dbReference>
<evidence type="ECO:0000313" key="9">
    <source>
        <dbReference type="EMBL" id="TYP77285.1"/>
    </source>
</evidence>
<dbReference type="InterPro" id="IPR058791">
    <property type="entry name" value="3HB_CusB"/>
</dbReference>
<dbReference type="Gene3D" id="2.40.420.20">
    <property type="match status" value="1"/>
</dbReference>
<dbReference type="NCBIfam" id="TIGR01730">
    <property type="entry name" value="RND_mfp"/>
    <property type="match status" value="1"/>
</dbReference>
<dbReference type="GO" id="GO:0060003">
    <property type="term" value="P:copper ion export"/>
    <property type="evidence" value="ECO:0007669"/>
    <property type="project" value="TreeGrafter"/>
</dbReference>
<dbReference type="SUPFAM" id="SSF111369">
    <property type="entry name" value="HlyD-like secretion proteins"/>
    <property type="match status" value="1"/>
</dbReference>
<protein>
    <submittedName>
        <fullName evidence="9">Cu(I)/Ag(I) efflux system membrane fusion protein</fullName>
    </submittedName>
</protein>